<name>A0ABN3LJQ1_9ACTN</name>
<sequence>MRMSGVRAAYVAGWWRGRPWSAGTCMALAGVQIAYLPLQRPELLALQGVGATSSLLIAAALVGIGVMLVRRPQRAKRCGAAAVGLGLLSWPMANMGGFGIGMLLAVVGGAWALSWRHLPGERA</sequence>
<reference evidence="2 3" key="1">
    <citation type="journal article" date="2019" name="Int. J. Syst. Evol. Microbiol.">
        <title>The Global Catalogue of Microorganisms (GCM) 10K type strain sequencing project: providing services to taxonomists for standard genome sequencing and annotation.</title>
        <authorList>
            <consortium name="The Broad Institute Genomics Platform"/>
            <consortium name="The Broad Institute Genome Sequencing Center for Infectious Disease"/>
            <person name="Wu L."/>
            <person name="Ma J."/>
        </authorList>
    </citation>
    <scope>NUCLEOTIDE SEQUENCE [LARGE SCALE GENOMIC DNA]</scope>
    <source>
        <strain evidence="2 3">JCM 5062</strain>
    </source>
</reference>
<feature type="transmembrane region" description="Helical" evidence="1">
    <location>
        <begin position="81"/>
        <end position="113"/>
    </location>
</feature>
<protein>
    <recommendedName>
        <fullName evidence="4">Integral membrane protein</fullName>
    </recommendedName>
</protein>
<dbReference type="EMBL" id="BAAASR010000007">
    <property type="protein sequence ID" value="GAA2485294.1"/>
    <property type="molecule type" value="Genomic_DNA"/>
</dbReference>
<dbReference type="Pfam" id="PF19609">
    <property type="entry name" value="DUF6114"/>
    <property type="match status" value="1"/>
</dbReference>
<feature type="transmembrane region" description="Helical" evidence="1">
    <location>
        <begin position="20"/>
        <end position="38"/>
    </location>
</feature>
<comment type="caution">
    <text evidence="2">The sequence shown here is derived from an EMBL/GenBank/DDBJ whole genome shotgun (WGS) entry which is preliminary data.</text>
</comment>
<dbReference type="RefSeq" id="WP_344358118.1">
    <property type="nucleotide sequence ID" value="NZ_BAAASR010000007.1"/>
</dbReference>
<evidence type="ECO:0008006" key="4">
    <source>
        <dbReference type="Google" id="ProtNLM"/>
    </source>
</evidence>
<feature type="transmembrane region" description="Helical" evidence="1">
    <location>
        <begin position="44"/>
        <end position="69"/>
    </location>
</feature>
<evidence type="ECO:0000313" key="2">
    <source>
        <dbReference type="EMBL" id="GAA2485294.1"/>
    </source>
</evidence>
<keyword evidence="3" id="KW-1185">Reference proteome</keyword>
<keyword evidence="1" id="KW-0472">Membrane</keyword>
<organism evidence="2 3">
    <name type="scientific">Streptomyces gobitricini</name>
    <dbReference type="NCBI Taxonomy" id="68211"/>
    <lineage>
        <taxon>Bacteria</taxon>
        <taxon>Bacillati</taxon>
        <taxon>Actinomycetota</taxon>
        <taxon>Actinomycetes</taxon>
        <taxon>Kitasatosporales</taxon>
        <taxon>Streptomycetaceae</taxon>
        <taxon>Streptomyces</taxon>
    </lineage>
</organism>
<dbReference type="Proteomes" id="UP001499942">
    <property type="component" value="Unassembled WGS sequence"/>
</dbReference>
<dbReference type="InterPro" id="IPR046096">
    <property type="entry name" value="DUF6114"/>
</dbReference>
<keyword evidence="1" id="KW-1133">Transmembrane helix</keyword>
<accession>A0ABN3LJQ1</accession>
<evidence type="ECO:0000256" key="1">
    <source>
        <dbReference type="SAM" id="Phobius"/>
    </source>
</evidence>
<keyword evidence="1" id="KW-0812">Transmembrane</keyword>
<evidence type="ECO:0000313" key="3">
    <source>
        <dbReference type="Proteomes" id="UP001499942"/>
    </source>
</evidence>
<gene>
    <name evidence="2" type="ORF">GCM10010393_15380</name>
</gene>
<proteinExistence type="predicted"/>